<dbReference type="RefSeq" id="WP_152839879.1">
    <property type="nucleotide sequence ID" value="NZ_WHUG01000009.1"/>
</dbReference>
<gene>
    <name evidence="1" type="ORF">GEV02_20725</name>
</gene>
<proteinExistence type="predicted"/>
<dbReference type="Proteomes" id="UP000440498">
    <property type="component" value="Unassembled WGS sequence"/>
</dbReference>
<keyword evidence="2" id="KW-1185">Reference proteome</keyword>
<dbReference type="EMBL" id="WHUG01000009">
    <property type="protein sequence ID" value="MQA40581.1"/>
    <property type="molecule type" value="Genomic_DNA"/>
</dbReference>
<evidence type="ECO:0000313" key="2">
    <source>
        <dbReference type="Proteomes" id="UP000440498"/>
    </source>
</evidence>
<comment type="caution">
    <text evidence="1">The sequence shown here is derived from an EMBL/GenBank/DDBJ whole genome shotgun (WGS) entry which is preliminary data.</text>
</comment>
<name>A0A6A7N6N6_9BURK</name>
<organism evidence="1 2">
    <name type="scientific">Rugamonas aquatica</name>
    <dbReference type="NCBI Taxonomy" id="2743357"/>
    <lineage>
        <taxon>Bacteria</taxon>
        <taxon>Pseudomonadati</taxon>
        <taxon>Pseudomonadota</taxon>
        <taxon>Betaproteobacteria</taxon>
        <taxon>Burkholderiales</taxon>
        <taxon>Oxalobacteraceae</taxon>
        <taxon>Telluria group</taxon>
        <taxon>Rugamonas</taxon>
    </lineage>
</organism>
<accession>A0A6A7N6N6</accession>
<protein>
    <submittedName>
        <fullName evidence="1">Uncharacterized protein</fullName>
    </submittedName>
</protein>
<sequence>MMRNLLTRLLPALFPSRPAESILPAVRNSRQLHQMPGVHAAGLGGYPEPHAAIDQLRRKECGEEFCRWGSAPFSDHVIHTPETWKACAHFADTRPRHVVSTQFPDLVHIPIVSIVGIDNFGNLGDPAEIITFGDALYAALHGASLLPSSLDYLCSDSVKGDLHPFFQEMPEKDRISAVSPKYHARRGLNFSRYGSGYIATNGKQRTLLAMYAIWQREGPGGMLRNVTLSGKDAL</sequence>
<reference evidence="1 2" key="1">
    <citation type="submission" date="2019-10" db="EMBL/GenBank/DDBJ databases">
        <title>Two novel species isolated from a subtropical stream in China.</title>
        <authorList>
            <person name="Lu H."/>
        </authorList>
    </citation>
    <scope>NUCLEOTIDE SEQUENCE [LARGE SCALE GENOMIC DNA]</scope>
    <source>
        <strain evidence="1 2">FT29W</strain>
    </source>
</reference>
<evidence type="ECO:0000313" key="1">
    <source>
        <dbReference type="EMBL" id="MQA40581.1"/>
    </source>
</evidence>
<dbReference type="AlphaFoldDB" id="A0A6A7N6N6"/>